<keyword evidence="2" id="KW-1185">Reference proteome</keyword>
<dbReference type="EMBL" id="CABVLU010000004">
    <property type="protein sequence ID" value="VVT56469.1"/>
    <property type="molecule type" value="Genomic_DNA"/>
</dbReference>
<dbReference type="GeneID" id="43583893"/>
<dbReference type="Proteomes" id="UP000398389">
    <property type="component" value="Unassembled WGS sequence"/>
</dbReference>
<accession>A0A5E8BXU7</accession>
<reference evidence="1 2" key="1">
    <citation type="submission" date="2019-09" db="EMBL/GenBank/DDBJ databases">
        <authorList>
            <person name="Brejova B."/>
        </authorList>
    </citation>
    <scope>NUCLEOTIDE SEQUENCE [LARGE SCALE GENOMIC DNA]</scope>
</reference>
<dbReference type="AlphaFoldDB" id="A0A5E8BXU7"/>
<organism evidence="1 2">
    <name type="scientific">Magnusiomyces paraingens</name>
    <dbReference type="NCBI Taxonomy" id="2606893"/>
    <lineage>
        <taxon>Eukaryota</taxon>
        <taxon>Fungi</taxon>
        <taxon>Dikarya</taxon>
        <taxon>Ascomycota</taxon>
        <taxon>Saccharomycotina</taxon>
        <taxon>Dipodascomycetes</taxon>
        <taxon>Dipodascales</taxon>
        <taxon>Dipodascaceae</taxon>
        <taxon>Magnusiomyces</taxon>
    </lineage>
</organism>
<sequence length="537" mass="60502">MLLKLPEELISLVIEELAADPFGNSIQDPTSLIPLSLTCRKLRGLCMPILAQRLDLDRRFPSTLTFTTQWLKSVKCLRCHPKGDIPLIKIVEDGHVIMTGNSTSLINPRLCPLLSRVELSVNQGSLRLNEVLRSLDAYGNSFPNYNHIGLCIRAQFSDLDYLASLKLSSRERVKRLDIEIIGKIFKQDYPPLKSFPNLETVAIFRSKTLRNGGSSKRRNGYEEIDASSVKYQLSLIGNSLLELEKLNHFEDYDASSIDLYIPSSVTSMNISFHTVIGCCFSNPPSYPEFTNLTELTMEMWHSSLGTIKYHRNALAGTNIDRLLASSKPKLRTLKVIVHLQDSEIVVAGIKLVLSYCPGIVLDRLVISYPSCLNSVDSLLGLLRERSIKTRNLMLLCRQSSYNYDDDEDEYGEDKHFDDGPIVKHLASETILQKIVVAGYNEEWLNASNAFKIHILGRFCKGPSNMQFSRNKKDKGMAIYNYVGPVPQSYLKLAQKEALGNPGTSASLSFEGKLWCENDDKPLPKFYQEFTKGTDQEL</sequence>
<evidence type="ECO:0000313" key="2">
    <source>
        <dbReference type="Proteomes" id="UP000398389"/>
    </source>
</evidence>
<dbReference type="RefSeq" id="XP_031855684.1">
    <property type="nucleotide sequence ID" value="XM_031999793.1"/>
</dbReference>
<proteinExistence type="predicted"/>
<evidence type="ECO:0000313" key="1">
    <source>
        <dbReference type="EMBL" id="VVT56469.1"/>
    </source>
</evidence>
<name>A0A5E8BXU7_9ASCO</name>
<gene>
    <name evidence="1" type="ORF">SAPINGB_P005078</name>
</gene>
<protein>
    <submittedName>
        <fullName evidence="1">Uncharacterized protein</fullName>
    </submittedName>
</protein>